<evidence type="ECO:0000313" key="1">
    <source>
        <dbReference type="EMBL" id="NJP31950.1"/>
    </source>
</evidence>
<keyword evidence="2" id="KW-1185">Reference proteome</keyword>
<protein>
    <submittedName>
        <fullName evidence="1">Uncharacterized protein</fullName>
    </submittedName>
</protein>
<organism evidence="1 2">
    <name type="scientific">Micromonospora thermarum</name>
    <dbReference type="NCBI Taxonomy" id="2720024"/>
    <lineage>
        <taxon>Bacteria</taxon>
        <taxon>Bacillati</taxon>
        <taxon>Actinomycetota</taxon>
        <taxon>Actinomycetes</taxon>
        <taxon>Micromonosporales</taxon>
        <taxon>Micromonosporaceae</taxon>
        <taxon>Micromonospora</taxon>
    </lineage>
</organism>
<accession>A0ABX0Z7C0</accession>
<gene>
    <name evidence="1" type="ORF">HCJ94_08125</name>
</gene>
<evidence type="ECO:0000313" key="2">
    <source>
        <dbReference type="Proteomes" id="UP000783871"/>
    </source>
</evidence>
<proteinExistence type="predicted"/>
<dbReference type="RefSeq" id="WP_168000343.1">
    <property type="nucleotide sequence ID" value="NZ_JAATEO010000006.1"/>
</dbReference>
<name>A0ABX0Z7C0_9ACTN</name>
<reference evidence="1 2" key="1">
    <citation type="submission" date="2020-03" db="EMBL/GenBank/DDBJ databases">
        <title>WGS of actinomycetes isolated from Thailand.</title>
        <authorList>
            <person name="Thawai C."/>
        </authorList>
    </citation>
    <scope>NUCLEOTIDE SEQUENCE [LARGE SCALE GENOMIC DNA]</scope>
    <source>
        <strain evidence="1 2">HSS6-12</strain>
    </source>
</reference>
<sequence length="3422" mass="369175">MTAPSSFADCREWRVTPIPAGGTVLERRTQASDDLVGRVLGSGDEPIRIVLGEGVLGTPMLRQYLADLSPQVRGRVVLDVSEVSGTPSQDDLLSAANRYSLPVQAPVGVINDGDSARLEWVDADGRPTLSRFARSVRVLPEGRVAGRGVLDVAQLETIAQEAVVRGTRAAGAPEVERCVVVLQEFSRSVLGGRGPEGGAGAVVGAGRRGTGSVDDMWVGTRRGERRWGSDDGWVRVGSPGDVERALAGAGAGAVAEVLAAPPSLAAVGDSAGRIGHAWAAYHTSGSGVQWLPLTDGLPALVPAGAFDQWDGIANASTTAPPGTWGSTLAGAVDIRVRIIDVGNAVRTDLLTSVVESESAQTSIVDPADTRFGALGDQVASPHRATPDVVWSPPPSYEVVEADVLGHFTVGQMERLGGPEWAVFGPSGPSRLLGLVRVLGVVDQPVEVDRLMRWVELIGRVPDDLPGLARDMGLFGPGPVYALARDLGVDPVRLRLVEDRVWAAVGEWAGLAPASGSWLDRLRVALSGVGVRTDSDVVWLLELGAALGLTRADVEVVGSVVRRGVPLELLADLPVELARGVLRWEGQRLGVPQGPFVGVRSGLSDVDAVVTSGEDPGLRVGVSAEALAQRWGLAGASAVVGLAAGLGLPVEDLPFLSDEVFPGAVEDAVGRLRQDGELTVSVEGLSGADVVAAQREQGRVVAEEVRSLLASEADDVDPLVWTDALVGTDALHDSGTLAELVGRGRALGVPVRALESLVPSRHFESLLYFVFGDVPAGRVASLVRRLARQGWPRVGSDARRDWTEGFRRWAASHEVPDDTVATLLGMPGFGWPEMIETAGRLGLTSAQVRALVGLVTVTGRVPTDLENLTYRLGIPAAALLDLSARLGVDPRHLLPVRELVSKLRTDAFPDGIGADDLRARLEEWAASLAPMAPAGDEQSHRVRYGVDERHGVARLFWLASRSNLGQGEEGFTPKELQYLLDFADEVQSAALAEQSEQVLKSAHADIRDASKTISGINQQLRDYERPTVVDPLASVAQTIFHVAVSIRKLIKEYGRSGANIEAALTAASEQFSTLDQKGILDHVALAAHVVVREGEAQLFGEEALAAARDTFDGLRRDALVKDSPALRARRLREAKLASIGVVDAAVALLIEALGMATKKLQRWSSGRPNSTYEKLQQASALLDVHLRAFGAQFSELTRVAARPWLVDAAGDELNEQAARLREHDEYRVPAGHELSPVLIQWWAQRLGVDWESLQPYRESLRFLDVEDIADTARRSGVNPFDMLAFSAVTRRVPTDLPVLAERWNLEPVRLFELARGLDTDPRLLAPVIGAYDRGLELEDSIDEIANRIYTWAVQADLDGPMLLEMMRTTGLTVDALEGLTSRQVDERIRAETAGWLGNIFGIDTADVARLMAAGWFNPRRMAAGMAPLVETLVPDPNELSILAGQLDVGRIWLLGFSLHIGRAPADAVALARQHGVDAWRLLALASDLRVDPRAFAGENLSVLNSPLERRADAVVGLAAEFRERADWLTAHRPRRSLLADLLTVSRAAERIPDDLVTLATSPRAPLGVSALLAASARLKRDPRLVALLVRLEWNTFAPVKRDTAEAVVDAVVSRYPQWVGELQRTYRVEETELYGLYTWLDEDRSRTPLHDLSPEAGQQLVQVHRLAVAVGVPFDAVRELSESIGRVPHDIPTLADQWGVGRRYLFDLVSRIRVETRLLRPLAIRRAPHDQVNEWVVGRVKASGLPIPHLLQMMADRDIPLEVLNNDDVLRARTDEWLAGVFGFDPATFTGSVKREPWYDFARLVAIRTGLLRRQGGESSSLEDIKAAASRLDISYPWLSGFSFAIGRPATDLEQQAGRLGITNAKKLFVLAATHRIDPAKIQFDDTFAASLNGSPIEAIPALANELRTEATPSAGRAGELVEWAKVVHRLGASTAEIPDVLNAVQQKFGSPAEVTPEFVREWFAPRLGIEVTAINADFDERPWLSHGGLREVARKLDVDPGALREVVLAIGPFVSDRWGTDPVLSYLEDWLKQKDKTQALRAVREGLVAQLAVELGLTDGKLERVAATLKVSRDGVFGLGLQIGRLPDDLPQLADQLGIEDSGLLLALASALGVDPRAFVAEPPPVELSRLAAGAAGSGRFSMVEWVAEEIRGVPGWLKRHQPRLYPADELLVLAVGHEYYGLRFGEVPALTAMAVRSGYVLTHLNEDIARAVVREWLQDRRPAGDPLPPAPDINLDEELWWVVSEPEGTAGQSVLVAQAEPDGGNSSFAGRQLYAARTFPQLRRVAEVPPTSPAHRALMLDTLLATPNLDPGSLAAVSSLTGLAAHYRKDFVRFLGADGQPVRAITAVLAHLADRPDVRGILVYRSAEGSAGHGVFNVVTRSGGPEQAGVILLDAAAGGLANRPTDGSVEFLFLPTIDYEITESVEAVRDPDLWADWTAWLDSRATAVGVALREVEAVMRDHGLRRAEVEHDDDLRDHLKRWWTETLRVDPDVLLTPNTSKADVWFVIDELAKSLNMRELARKQALQLRLSEEWVTTFSLRIGVVPNVELAAEFAEVEDSGLFALASRLSTDPMTLYRQAQLSLPRLNADGGRFAQVEPLATELAKQMLDWYRPERDLLRGALELLRDREQFGIAAREVPGVAATAAELWMPLVGLSQQVRQAAVKLAYLKSLGEDTEAAASALDDALLAAVVTRRRDVEGRSVRVMHQRTDAEADGRLFVARQWPNIPVAVHGRAGWNDDGGYTSPLRHLYVLENAAEVDTLLATREHAAAYRPDLSAKVQTFTGELIDKRAESLSDLTARYPGREFGRFVDQRGQRAQTLGALAGRLAAEPGVRGIVAMRDGKPIAGILNVVSTVDGVSFINSATGALASVPVDQPLNLLFLPTTAHLLESFVPEQAADEALLQPPPPVAWELVLPDGVKAVGDALGVLASGVDSGAVLRRVGGVVGDGSGDPVGGRVPGVGVPVVVVDVGRSSEGRARALRTLNALLERYRWRRERPVVVSTSGASVELTAVVDGQGVVLVHEAAATAGGGLAALNNVWVVRDPDGVVRQVGDTLSAEGLDWAGGRARPVRDVPPVELVEWLSAGDWAEPGGDVTLEALVESRRLLMTHAEILSERWSRNALRDIVARSARDRGLVAGDRGFVAGDRLVAVDRGLAAHDAILDVALPSNAPAGVEEIDLAGMASVDLAKLATGVLDRLADDVLVRAAGRRSWPVGRELAKMSDEQVKALDHRALAGMARDLLAMLAAGVFTRSDGQGVLNGVDEERFNELVATLDQPEGDGRSTTLTMVDLVYAYLMQPDGVRRAGLIFAPLLAGHPVAVKHLTRLVSTTSLGKADDGAAAILDAVDRVLSGQSWTTEEMKKQITGELKEQIKDCLDGTDRVEWLRRLDRLRDQLPDQPDRQSRDDAIKQITTTALDC</sequence>
<dbReference type="EMBL" id="JAATEO010000006">
    <property type="protein sequence ID" value="NJP31950.1"/>
    <property type="molecule type" value="Genomic_DNA"/>
</dbReference>
<comment type="caution">
    <text evidence="1">The sequence shown here is derived from an EMBL/GenBank/DDBJ whole genome shotgun (WGS) entry which is preliminary data.</text>
</comment>
<dbReference type="Proteomes" id="UP000783871">
    <property type="component" value="Unassembled WGS sequence"/>
</dbReference>